<keyword evidence="3" id="KW-1185">Reference proteome</keyword>
<name>A0AAV4CI29_9GAST</name>
<dbReference type="AlphaFoldDB" id="A0AAV4CI29"/>
<accession>A0AAV4CI29</accession>
<proteinExistence type="predicted"/>
<dbReference type="EMBL" id="BLXT01006238">
    <property type="protein sequence ID" value="GFO30464.1"/>
    <property type="molecule type" value="Genomic_DNA"/>
</dbReference>
<gene>
    <name evidence="2" type="ORF">PoB_005696900</name>
</gene>
<sequence length="78" mass="8498">MYKQAAGCGSVVAKLAYVSSVKIFDVLCGMGFKTSNRSNVAVPKPAGSRQRGQRSRGRGVHQRIFQEKIQGKLIIEMA</sequence>
<evidence type="ECO:0000313" key="3">
    <source>
        <dbReference type="Proteomes" id="UP000735302"/>
    </source>
</evidence>
<dbReference type="Proteomes" id="UP000735302">
    <property type="component" value="Unassembled WGS sequence"/>
</dbReference>
<feature type="region of interest" description="Disordered" evidence="1">
    <location>
        <begin position="39"/>
        <end position="61"/>
    </location>
</feature>
<comment type="caution">
    <text evidence="2">The sequence shown here is derived from an EMBL/GenBank/DDBJ whole genome shotgun (WGS) entry which is preliminary data.</text>
</comment>
<evidence type="ECO:0000256" key="1">
    <source>
        <dbReference type="SAM" id="MobiDB-lite"/>
    </source>
</evidence>
<evidence type="ECO:0000313" key="2">
    <source>
        <dbReference type="EMBL" id="GFO30464.1"/>
    </source>
</evidence>
<reference evidence="2 3" key="1">
    <citation type="journal article" date="2021" name="Elife">
        <title>Chloroplast acquisition without the gene transfer in kleptoplastic sea slugs, Plakobranchus ocellatus.</title>
        <authorList>
            <person name="Maeda T."/>
            <person name="Takahashi S."/>
            <person name="Yoshida T."/>
            <person name="Shimamura S."/>
            <person name="Takaki Y."/>
            <person name="Nagai Y."/>
            <person name="Toyoda A."/>
            <person name="Suzuki Y."/>
            <person name="Arimoto A."/>
            <person name="Ishii H."/>
            <person name="Satoh N."/>
            <person name="Nishiyama T."/>
            <person name="Hasebe M."/>
            <person name="Maruyama T."/>
            <person name="Minagawa J."/>
            <person name="Obokata J."/>
            <person name="Shigenobu S."/>
        </authorList>
    </citation>
    <scope>NUCLEOTIDE SEQUENCE [LARGE SCALE GENOMIC DNA]</scope>
</reference>
<feature type="compositionally biased region" description="Basic residues" evidence="1">
    <location>
        <begin position="51"/>
        <end position="61"/>
    </location>
</feature>
<protein>
    <submittedName>
        <fullName evidence="2">Uncharacterized protein</fullName>
    </submittedName>
</protein>
<organism evidence="2 3">
    <name type="scientific">Plakobranchus ocellatus</name>
    <dbReference type="NCBI Taxonomy" id="259542"/>
    <lineage>
        <taxon>Eukaryota</taxon>
        <taxon>Metazoa</taxon>
        <taxon>Spiralia</taxon>
        <taxon>Lophotrochozoa</taxon>
        <taxon>Mollusca</taxon>
        <taxon>Gastropoda</taxon>
        <taxon>Heterobranchia</taxon>
        <taxon>Euthyneura</taxon>
        <taxon>Panpulmonata</taxon>
        <taxon>Sacoglossa</taxon>
        <taxon>Placobranchoidea</taxon>
        <taxon>Plakobranchidae</taxon>
        <taxon>Plakobranchus</taxon>
    </lineage>
</organism>